<dbReference type="OrthoDB" id="5652404at2"/>
<reference evidence="1 3" key="1">
    <citation type="submission" date="2017-01" db="EMBL/GenBank/DDBJ databases">
        <authorList>
            <person name="Varghese N."/>
            <person name="Submissions S."/>
        </authorList>
    </citation>
    <scope>NUCLEOTIDE SEQUENCE [LARGE SCALE GENOMIC DNA]</scope>
    <source>
        <strain evidence="1 3">ATCC 33342</strain>
    </source>
</reference>
<sequence>MSIENKAEQVRAEWLAINKLNPKEKYKRLKALSFQLDLSEEVSIEDIELYTTIINSAKKVSGFPSQLNKKLHQLSYLKLKLLGIELSDLKIILKENFFINVDAAAIGIADQAFLKNETEQNNEKIKQIICQGQRLCFSTASDGTFKVQVRMVNLEYPVFSEKEKKTLVAYSDILTLEVPTGTLVITDHFSVIPEKIIKVPQGQYRVSFNLNKQDSYIICLAKINSGNQIIKNDTEIPVLEG</sequence>
<evidence type="ECO:0000313" key="2">
    <source>
        <dbReference type="EMBL" id="STO24251.1"/>
    </source>
</evidence>
<evidence type="ECO:0000313" key="3">
    <source>
        <dbReference type="Proteomes" id="UP000186808"/>
    </source>
</evidence>
<keyword evidence="3" id="KW-1185">Reference proteome</keyword>
<dbReference type="RefSeq" id="WP_058467786.1">
    <property type="nucleotide sequence ID" value="NZ_CAAAIX010000020.1"/>
</dbReference>
<evidence type="ECO:0000313" key="1">
    <source>
        <dbReference type="EMBL" id="SIR72855.1"/>
    </source>
</evidence>
<dbReference type="Proteomes" id="UP000254374">
    <property type="component" value="Unassembled WGS sequence"/>
</dbReference>
<organism evidence="2 4">
    <name type="scientific">Fluoribacter gormanii</name>
    <dbReference type="NCBI Taxonomy" id="464"/>
    <lineage>
        <taxon>Bacteria</taxon>
        <taxon>Pseudomonadati</taxon>
        <taxon>Pseudomonadota</taxon>
        <taxon>Gammaproteobacteria</taxon>
        <taxon>Legionellales</taxon>
        <taxon>Legionellaceae</taxon>
        <taxon>Fluoribacter</taxon>
    </lineage>
</organism>
<dbReference type="EMBL" id="UGGV01000001">
    <property type="protein sequence ID" value="STO24251.1"/>
    <property type="molecule type" value="Genomic_DNA"/>
</dbReference>
<reference evidence="2 4" key="2">
    <citation type="submission" date="2018-06" db="EMBL/GenBank/DDBJ databases">
        <authorList>
            <consortium name="Pathogen Informatics"/>
            <person name="Doyle S."/>
        </authorList>
    </citation>
    <scope>NUCLEOTIDE SEQUENCE [LARGE SCALE GENOMIC DNA]</scope>
    <source>
        <strain evidence="2 4">NCTC11401</strain>
    </source>
</reference>
<accession>A0A377GHK0</accession>
<evidence type="ECO:0000313" key="4">
    <source>
        <dbReference type="Proteomes" id="UP000254374"/>
    </source>
</evidence>
<dbReference type="Proteomes" id="UP000186808">
    <property type="component" value="Unassembled WGS sequence"/>
</dbReference>
<dbReference type="AlphaFoldDB" id="A0A377GHK0"/>
<name>A0A377GHK0_9GAMM</name>
<dbReference type="EMBL" id="FTNL01000021">
    <property type="protein sequence ID" value="SIR72855.1"/>
    <property type="molecule type" value="Genomic_DNA"/>
</dbReference>
<protein>
    <submittedName>
        <fullName evidence="2">Uncharacterized protein</fullName>
    </submittedName>
</protein>
<gene>
    <name evidence="2" type="ORF">NCTC11401_01059</name>
    <name evidence="1" type="ORF">SAMN05421777_12168</name>
</gene>
<proteinExistence type="predicted"/>